<dbReference type="SUPFAM" id="SSF56112">
    <property type="entry name" value="Protein kinase-like (PK-like)"/>
    <property type="match status" value="1"/>
</dbReference>
<keyword evidence="8" id="KW-1185">Reference proteome</keyword>
<dbReference type="PROSITE" id="PS00107">
    <property type="entry name" value="PROTEIN_KINASE_ATP"/>
    <property type="match status" value="1"/>
</dbReference>
<keyword evidence="5" id="KW-1133">Transmembrane helix</keyword>
<evidence type="ECO:0000256" key="5">
    <source>
        <dbReference type="SAM" id="Phobius"/>
    </source>
</evidence>
<protein>
    <submittedName>
        <fullName evidence="7">Serine threonine- kinase SBK1-like</fullName>
    </submittedName>
</protein>
<organism evidence="7 8">
    <name type="scientific">Pelobates cultripes</name>
    <name type="common">Western spadefoot toad</name>
    <dbReference type="NCBI Taxonomy" id="61616"/>
    <lineage>
        <taxon>Eukaryota</taxon>
        <taxon>Metazoa</taxon>
        <taxon>Chordata</taxon>
        <taxon>Craniata</taxon>
        <taxon>Vertebrata</taxon>
        <taxon>Euteleostomi</taxon>
        <taxon>Amphibia</taxon>
        <taxon>Batrachia</taxon>
        <taxon>Anura</taxon>
        <taxon>Pelobatoidea</taxon>
        <taxon>Pelobatidae</taxon>
        <taxon>Pelobates</taxon>
    </lineage>
</organism>
<accession>A0AAD1T667</accession>
<evidence type="ECO:0000256" key="3">
    <source>
        <dbReference type="PROSITE-ProRule" id="PRU10141"/>
    </source>
</evidence>
<evidence type="ECO:0000313" key="8">
    <source>
        <dbReference type="Proteomes" id="UP001295444"/>
    </source>
</evidence>
<sequence length="394" mass="45470">MVSHSRRTIRRDDCHCLLVQKEIRKEMCQQHQQKGKHWKERVNRFNLENILHHISFKIAANMNLNDKQRNRHFLEEMLLLTSRNLPMITVKDNYTIVKELGSGSYGHVLLAMNQAQGNIMALKFIRKSTTDLQVFLIEYCVSLSLAAHPCIIGTFGIAFQTDSHYVFAQELAVDNLFSLMKPQVGVPEILVKRCAIQLSSALEYMHMKELVHRDIKPENVLIFDHECRQIKLTDFGLSCTKGTSVESMPENLPYTAPEMCILGTSDKLIAQTSLDIWAFGVLIFSILTGYFPWNSAVTSDKDYVDYSKWHRSSRIFQIPNQWKLFSTEALEMLKKLIAPEPGKRCSSKEVMNYLKSPWKAIPENKNLNPRGRLNDLSYLHGHLDNRNMNKNRGK</sequence>
<dbReference type="Proteomes" id="UP001295444">
    <property type="component" value="Chromosome 10"/>
</dbReference>
<dbReference type="InterPro" id="IPR008271">
    <property type="entry name" value="Ser/Thr_kinase_AS"/>
</dbReference>
<feature type="transmembrane region" description="Helical" evidence="5">
    <location>
        <begin position="274"/>
        <end position="293"/>
    </location>
</feature>
<keyword evidence="4" id="KW-0723">Serine/threonine-protein kinase</keyword>
<evidence type="ECO:0000256" key="1">
    <source>
        <dbReference type="ARBA" id="ARBA00022741"/>
    </source>
</evidence>
<dbReference type="InterPro" id="IPR011009">
    <property type="entry name" value="Kinase-like_dom_sf"/>
</dbReference>
<feature type="domain" description="Protein kinase" evidence="6">
    <location>
        <begin position="94"/>
        <end position="359"/>
    </location>
</feature>
<proteinExistence type="inferred from homology"/>
<dbReference type="InterPro" id="IPR000719">
    <property type="entry name" value="Prot_kinase_dom"/>
</dbReference>
<keyword evidence="5" id="KW-0472">Membrane</keyword>
<keyword evidence="5" id="KW-0812">Transmembrane</keyword>
<keyword evidence="1 3" id="KW-0547">Nucleotide-binding</keyword>
<dbReference type="PANTHER" id="PTHR24359:SF38">
    <property type="entry name" value="PROTEIN KINASE DOMAIN-CONTAINING PROTEIN"/>
    <property type="match status" value="1"/>
</dbReference>
<dbReference type="EMBL" id="OW240921">
    <property type="protein sequence ID" value="CAH2319421.1"/>
    <property type="molecule type" value="Genomic_DNA"/>
</dbReference>
<dbReference type="InterPro" id="IPR017441">
    <property type="entry name" value="Protein_kinase_ATP_BS"/>
</dbReference>
<dbReference type="Pfam" id="PF00069">
    <property type="entry name" value="Pkinase"/>
    <property type="match status" value="1"/>
</dbReference>
<evidence type="ECO:0000259" key="6">
    <source>
        <dbReference type="PROSITE" id="PS50011"/>
    </source>
</evidence>
<evidence type="ECO:0000256" key="2">
    <source>
        <dbReference type="ARBA" id="ARBA00022840"/>
    </source>
</evidence>
<dbReference type="GO" id="GO:0004674">
    <property type="term" value="F:protein serine/threonine kinase activity"/>
    <property type="evidence" value="ECO:0007669"/>
    <property type="project" value="UniProtKB-KW"/>
</dbReference>
<evidence type="ECO:0000256" key="4">
    <source>
        <dbReference type="RuleBase" id="RU000304"/>
    </source>
</evidence>
<feature type="binding site" evidence="3">
    <location>
        <position position="127"/>
    </location>
    <ligand>
        <name>ATP</name>
        <dbReference type="ChEBI" id="CHEBI:30616"/>
    </ligand>
</feature>
<dbReference type="SMART" id="SM00220">
    <property type="entry name" value="S_TKc"/>
    <property type="match status" value="1"/>
</dbReference>
<keyword evidence="7" id="KW-0808">Transferase</keyword>
<dbReference type="GO" id="GO:0005524">
    <property type="term" value="F:ATP binding"/>
    <property type="evidence" value="ECO:0007669"/>
    <property type="project" value="UniProtKB-UniRule"/>
</dbReference>
<name>A0AAD1T667_PELCU</name>
<dbReference type="PROSITE" id="PS00108">
    <property type="entry name" value="PROTEIN_KINASE_ST"/>
    <property type="match status" value="1"/>
</dbReference>
<dbReference type="PANTHER" id="PTHR24359">
    <property type="entry name" value="SERINE/THREONINE-PROTEIN KINASE SBK1"/>
    <property type="match status" value="1"/>
</dbReference>
<evidence type="ECO:0000313" key="7">
    <source>
        <dbReference type="EMBL" id="CAH2319421.1"/>
    </source>
</evidence>
<keyword evidence="2 3" id="KW-0067">ATP-binding</keyword>
<reference evidence="7" key="1">
    <citation type="submission" date="2022-03" db="EMBL/GenBank/DDBJ databases">
        <authorList>
            <person name="Alioto T."/>
            <person name="Alioto T."/>
            <person name="Gomez Garrido J."/>
        </authorList>
    </citation>
    <scope>NUCLEOTIDE SEQUENCE</scope>
</reference>
<dbReference type="PROSITE" id="PS50011">
    <property type="entry name" value="PROTEIN_KINASE_DOM"/>
    <property type="match status" value="1"/>
</dbReference>
<gene>
    <name evidence="7" type="ORF">PECUL_23A014088</name>
</gene>
<dbReference type="FunFam" id="1.10.510.10:FF:001192">
    <property type="entry name" value="SH3 domain-binding kinase 1"/>
    <property type="match status" value="1"/>
</dbReference>
<comment type="similarity">
    <text evidence="4">Belongs to the protein kinase superfamily.</text>
</comment>
<dbReference type="Gene3D" id="1.10.510.10">
    <property type="entry name" value="Transferase(Phosphotransferase) domain 1"/>
    <property type="match status" value="1"/>
</dbReference>
<keyword evidence="7" id="KW-0418">Kinase</keyword>
<dbReference type="AlphaFoldDB" id="A0AAD1T667"/>